<dbReference type="PROSITE" id="PS00041">
    <property type="entry name" value="HTH_ARAC_FAMILY_1"/>
    <property type="match status" value="1"/>
</dbReference>
<dbReference type="AlphaFoldDB" id="A0A1G6TRF2"/>
<dbReference type="Proteomes" id="UP000198757">
    <property type="component" value="Unassembled WGS sequence"/>
</dbReference>
<evidence type="ECO:0000259" key="4">
    <source>
        <dbReference type="PROSITE" id="PS01124"/>
    </source>
</evidence>
<evidence type="ECO:0000256" key="2">
    <source>
        <dbReference type="ARBA" id="ARBA00023125"/>
    </source>
</evidence>
<dbReference type="Gene3D" id="2.60.120.10">
    <property type="entry name" value="Jelly Rolls"/>
    <property type="match status" value="1"/>
</dbReference>
<dbReference type="GO" id="GO:0003700">
    <property type="term" value="F:DNA-binding transcription factor activity"/>
    <property type="evidence" value="ECO:0007669"/>
    <property type="project" value="InterPro"/>
</dbReference>
<dbReference type="SUPFAM" id="SSF51182">
    <property type="entry name" value="RmlC-like cupins"/>
    <property type="match status" value="1"/>
</dbReference>
<feature type="domain" description="HTH araC/xylS-type" evidence="4">
    <location>
        <begin position="200"/>
        <end position="298"/>
    </location>
</feature>
<dbReference type="SMART" id="SM00342">
    <property type="entry name" value="HTH_ARAC"/>
    <property type="match status" value="1"/>
</dbReference>
<dbReference type="InterPro" id="IPR011051">
    <property type="entry name" value="RmlC_Cupin_sf"/>
</dbReference>
<dbReference type="PROSITE" id="PS01124">
    <property type="entry name" value="HTH_ARAC_FAMILY_2"/>
    <property type="match status" value="1"/>
</dbReference>
<dbReference type="InterPro" id="IPR003313">
    <property type="entry name" value="AraC-bd"/>
</dbReference>
<name>A0A1G6TRF2_NIADE</name>
<accession>A0A1G6TRF2</accession>
<gene>
    <name evidence="5" type="ORF">SAMN04487894_1083</name>
</gene>
<keyword evidence="3" id="KW-0804">Transcription</keyword>
<evidence type="ECO:0000256" key="3">
    <source>
        <dbReference type="ARBA" id="ARBA00023163"/>
    </source>
</evidence>
<dbReference type="PANTHER" id="PTHR43280:SF27">
    <property type="entry name" value="TRANSCRIPTIONAL REGULATOR MTLR"/>
    <property type="match status" value="1"/>
</dbReference>
<organism evidence="5 6">
    <name type="scientific">Niabella drilacis (strain DSM 25811 / CCM 8410 / CCUG 62505 / LMG 26954 / E90)</name>
    <dbReference type="NCBI Taxonomy" id="1285928"/>
    <lineage>
        <taxon>Bacteria</taxon>
        <taxon>Pseudomonadati</taxon>
        <taxon>Bacteroidota</taxon>
        <taxon>Chitinophagia</taxon>
        <taxon>Chitinophagales</taxon>
        <taxon>Chitinophagaceae</taxon>
        <taxon>Niabella</taxon>
    </lineage>
</organism>
<dbReference type="InterPro" id="IPR018060">
    <property type="entry name" value="HTH_AraC"/>
</dbReference>
<dbReference type="Gene3D" id="1.10.10.60">
    <property type="entry name" value="Homeodomain-like"/>
    <property type="match status" value="2"/>
</dbReference>
<keyword evidence="2 5" id="KW-0238">DNA-binding</keyword>
<dbReference type="InterPro" id="IPR014710">
    <property type="entry name" value="RmlC-like_jellyroll"/>
</dbReference>
<dbReference type="InterPro" id="IPR009057">
    <property type="entry name" value="Homeodomain-like_sf"/>
</dbReference>
<dbReference type="Pfam" id="PF12833">
    <property type="entry name" value="HTH_18"/>
    <property type="match status" value="1"/>
</dbReference>
<dbReference type="Pfam" id="PF02311">
    <property type="entry name" value="AraC_binding"/>
    <property type="match status" value="1"/>
</dbReference>
<sequence length="305" mass="35648">MFCPCCQLYYKKNEYFDNSVKPQFVDIIFSKAGKIQVKKTAKTRFDGPFHFHHLCELVWVEEGVGTRIIGDSVSNFKKNDLVLMAPNLPHIWRSDANIDFVKSTTIYFDPDFLSHLTDDEATLDGFKQMIQRSRRGMWIYGETRKKVVKLLSKITETEGIAKIIDFLKVVDLLTISTEFDALATILYNNRYDEKDAGRIYTVYQYLLKNFKKDITLKEVADLCHMTTNSFCRFFKSRTNKPFTRFLNELRIGYACELLHDEQHSISAICYECGYNTTANFHKFFKQIQQTTPAGYRKKLRRDASL</sequence>
<protein>
    <submittedName>
        <fullName evidence="5">AraC-type DNA-binding protein</fullName>
    </submittedName>
</protein>
<keyword evidence="6" id="KW-1185">Reference proteome</keyword>
<evidence type="ECO:0000313" key="6">
    <source>
        <dbReference type="Proteomes" id="UP000198757"/>
    </source>
</evidence>
<proteinExistence type="predicted"/>
<reference evidence="6" key="1">
    <citation type="submission" date="2016-10" db="EMBL/GenBank/DDBJ databases">
        <authorList>
            <person name="Varghese N."/>
            <person name="Submissions S."/>
        </authorList>
    </citation>
    <scope>NUCLEOTIDE SEQUENCE [LARGE SCALE GENOMIC DNA]</scope>
    <source>
        <strain evidence="6">DSM 25811 / CCM 8410 / LMG 26954 / E90</strain>
    </source>
</reference>
<dbReference type="PANTHER" id="PTHR43280">
    <property type="entry name" value="ARAC-FAMILY TRANSCRIPTIONAL REGULATOR"/>
    <property type="match status" value="1"/>
</dbReference>
<dbReference type="SUPFAM" id="SSF46689">
    <property type="entry name" value="Homeodomain-like"/>
    <property type="match status" value="2"/>
</dbReference>
<dbReference type="STRING" id="1285928.SAMN04487894_1083"/>
<evidence type="ECO:0000256" key="1">
    <source>
        <dbReference type="ARBA" id="ARBA00023015"/>
    </source>
</evidence>
<dbReference type="GO" id="GO:0043565">
    <property type="term" value="F:sequence-specific DNA binding"/>
    <property type="evidence" value="ECO:0007669"/>
    <property type="project" value="InterPro"/>
</dbReference>
<dbReference type="EMBL" id="FMZO01000008">
    <property type="protein sequence ID" value="SDD31609.1"/>
    <property type="molecule type" value="Genomic_DNA"/>
</dbReference>
<dbReference type="InterPro" id="IPR018062">
    <property type="entry name" value="HTH_AraC-typ_CS"/>
</dbReference>
<evidence type="ECO:0000313" key="5">
    <source>
        <dbReference type="EMBL" id="SDD31609.1"/>
    </source>
</evidence>
<keyword evidence="1" id="KW-0805">Transcription regulation</keyword>